<accession>F8A876</accession>
<evidence type="ECO:0000313" key="6">
    <source>
        <dbReference type="EMBL" id="AEH44411.1"/>
    </source>
</evidence>
<feature type="domain" description="Calcineurin-like phosphoesterase" evidence="5">
    <location>
        <begin position="1"/>
        <end position="154"/>
    </location>
</feature>
<reference evidence="7" key="1">
    <citation type="submission" date="2011-04" db="EMBL/GenBank/DDBJ databases">
        <title>The complete genome of Thermodesulfatator indicus DSM 15286.</title>
        <authorList>
            <person name="Lucas S."/>
            <person name="Copeland A."/>
            <person name="Lapidus A."/>
            <person name="Bruce D."/>
            <person name="Goodwin L."/>
            <person name="Pitluck S."/>
            <person name="Peters L."/>
            <person name="Kyrpides N."/>
            <person name="Mavromatis K."/>
            <person name="Pagani I."/>
            <person name="Ivanova N."/>
            <person name="Saunders L."/>
            <person name="Detter J.C."/>
            <person name="Tapia R."/>
            <person name="Han C."/>
            <person name="Land M."/>
            <person name="Hauser L."/>
            <person name="Markowitz V."/>
            <person name="Cheng J.-F."/>
            <person name="Hugenholtz P."/>
            <person name="Woyke T."/>
            <person name="Wu D."/>
            <person name="Spring S."/>
            <person name="Schroeder M."/>
            <person name="Brambilla E."/>
            <person name="Klenk H.-P."/>
            <person name="Eisen J.A."/>
        </authorList>
    </citation>
    <scope>NUCLEOTIDE SEQUENCE [LARGE SCALE GENOMIC DNA]</scope>
    <source>
        <strain evidence="7">DSM 15286 / JCM 11887 / CIR29812</strain>
    </source>
</reference>
<evidence type="ECO:0000259" key="5">
    <source>
        <dbReference type="Pfam" id="PF12850"/>
    </source>
</evidence>
<dbReference type="SUPFAM" id="SSF56300">
    <property type="entry name" value="Metallo-dependent phosphatases"/>
    <property type="match status" value="1"/>
</dbReference>
<dbReference type="OrthoDB" id="9785951at2"/>
<keyword evidence="3" id="KW-0378">Hydrolase</keyword>
<evidence type="ECO:0000256" key="2">
    <source>
        <dbReference type="ARBA" id="ARBA00022723"/>
    </source>
</evidence>
<evidence type="ECO:0000256" key="1">
    <source>
        <dbReference type="ARBA" id="ARBA00008950"/>
    </source>
</evidence>
<evidence type="ECO:0000256" key="4">
    <source>
        <dbReference type="RuleBase" id="RU362039"/>
    </source>
</evidence>
<dbReference type="InParanoid" id="F8A876"/>
<proteinExistence type="inferred from homology"/>
<dbReference type="Pfam" id="PF12850">
    <property type="entry name" value="Metallophos_2"/>
    <property type="match status" value="1"/>
</dbReference>
<dbReference type="KEGG" id="tid:Thein_0529"/>
<dbReference type="InterPro" id="IPR029052">
    <property type="entry name" value="Metallo-depent_PP-like"/>
</dbReference>
<gene>
    <name evidence="6" type="ordered locus">Thein_0529</name>
</gene>
<dbReference type="eggNOG" id="COG0622">
    <property type="taxonomic scope" value="Bacteria"/>
</dbReference>
<evidence type="ECO:0000313" key="7">
    <source>
        <dbReference type="Proteomes" id="UP000006793"/>
    </source>
</evidence>
<dbReference type="PROSITE" id="PS01269">
    <property type="entry name" value="UPF0025"/>
    <property type="match status" value="1"/>
</dbReference>
<reference evidence="6 7" key="2">
    <citation type="journal article" date="2012" name="Stand. Genomic Sci.">
        <title>Complete genome sequence of the thermophilic sulfate-reducing ocean bacterium Thermodesulfatator indicus type strain (CIR29812(T)).</title>
        <authorList>
            <person name="Anderson I."/>
            <person name="Saunders E."/>
            <person name="Lapidus A."/>
            <person name="Nolan M."/>
            <person name="Lucas S."/>
            <person name="Tice H."/>
            <person name="Del Rio T.G."/>
            <person name="Cheng J.F."/>
            <person name="Han C."/>
            <person name="Tapia R."/>
            <person name="Goodwin L.A."/>
            <person name="Pitluck S."/>
            <person name="Liolios K."/>
            <person name="Mavromatis K."/>
            <person name="Pagani I."/>
            <person name="Ivanova N."/>
            <person name="Mikhailova N."/>
            <person name="Pati A."/>
            <person name="Chen A."/>
            <person name="Palaniappan K."/>
            <person name="Land M."/>
            <person name="Hauser L."/>
            <person name="Jeffries C.D."/>
            <person name="Chang Y.J."/>
            <person name="Brambilla E.M."/>
            <person name="Rohde M."/>
            <person name="Spring S."/>
            <person name="Goker M."/>
            <person name="Detter J.C."/>
            <person name="Woyke T."/>
            <person name="Bristow J."/>
            <person name="Eisen J.A."/>
            <person name="Markowitz V."/>
            <person name="Hugenholtz P."/>
            <person name="Kyrpides N.C."/>
            <person name="Klenk H.P."/>
        </authorList>
    </citation>
    <scope>NUCLEOTIDE SEQUENCE [LARGE SCALE GENOMIC DNA]</scope>
    <source>
        <strain evidence="7">DSM 15286 / JCM 11887 / CIR29812</strain>
    </source>
</reference>
<keyword evidence="7" id="KW-1185">Reference proteome</keyword>
<dbReference type="InterPro" id="IPR053193">
    <property type="entry name" value="MetalloPDE_YfcE-like"/>
</dbReference>
<dbReference type="PATRIC" id="fig|667014.3.peg.548"/>
<dbReference type="InterPro" id="IPR000979">
    <property type="entry name" value="Phosphodiesterase_MJ0936/Vps29"/>
</dbReference>
<dbReference type="FunCoup" id="F8A876">
    <property type="interactions" value="48"/>
</dbReference>
<dbReference type="NCBIfam" id="TIGR00040">
    <property type="entry name" value="yfcE"/>
    <property type="match status" value="1"/>
</dbReference>
<dbReference type="EC" id="3.1.4.-" evidence="4"/>
<dbReference type="InterPro" id="IPR020935">
    <property type="entry name" value="PdiEstase_YfcE_CS"/>
</dbReference>
<comment type="cofactor">
    <cofactor evidence="4">
        <name>a divalent metal cation</name>
        <dbReference type="ChEBI" id="CHEBI:60240"/>
    </cofactor>
</comment>
<dbReference type="InterPro" id="IPR041802">
    <property type="entry name" value="MPP_YfcE"/>
</dbReference>
<evidence type="ECO:0000256" key="3">
    <source>
        <dbReference type="ARBA" id="ARBA00022801"/>
    </source>
</evidence>
<organism evidence="6 7">
    <name type="scientific">Thermodesulfatator indicus (strain DSM 15286 / JCM 11887 / CIR29812)</name>
    <dbReference type="NCBI Taxonomy" id="667014"/>
    <lineage>
        <taxon>Bacteria</taxon>
        <taxon>Pseudomonadati</taxon>
        <taxon>Thermodesulfobacteriota</taxon>
        <taxon>Thermodesulfobacteria</taxon>
        <taxon>Thermodesulfobacteriales</taxon>
        <taxon>Thermodesulfatatoraceae</taxon>
        <taxon>Thermodesulfatator</taxon>
    </lineage>
</organism>
<dbReference type="PANTHER" id="PTHR43165">
    <property type="entry name" value="METALLOPHOSPHOESTERASE"/>
    <property type="match status" value="1"/>
</dbReference>
<comment type="similarity">
    <text evidence="1 4">Belongs to the metallophosphoesterase superfamily. YfcE family.</text>
</comment>
<dbReference type="GO" id="GO:0046872">
    <property type="term" value="F:metal ion binding"/>
    <property type="evidence" value="ECO:0007669"/>
    <property type="project" value="UniProtKB-KW"/>
</dbReference>
<dbReference type="EMBL" id="CP002683">
    <property type="protein sequence ID" value="AEH44411.1"/>
    <property type="molecule type" value="Genomic_DNA"/>
</dbReference>
<name>F8A876_THEID</name>
<dbReference type="GO" id="GO:0016787">
    <property type="term" value="F:hydrolase activity"/>
    <property type="evidence" value="ECO:0007669"/>
    <property type="project" value="UniProtKB-UniRule"/>
</dbReference>
<dbReference type="InterPro" id="IPR024654">
    <property type="entry name" value="Calcineurin-like_PHP_lpxH"/>
</dbReference>
<dbReference type="PaxDb" id="667014-Thein_0529"/>
<keyword evidence="2 4" id="KW-0479">Metal-binding</keyword>
<dbReference type="AlphaFoldDB" id="F8A876"/>
<dbReference type="Proteomes" id="UP000006793">
    <property type="component" value="Chromosome"/>
</dbReference>
<dbReference type="PANTHER" id="PTHR43165:SF1">
    <property type="entry name" value="PHOSPHODIESTERASE MJ0936"/>
    <property type="match status" value="1"/>
</dbReference>
<dbReference type="RefSeq" id="WP_013907156.1">
    <property type="nucleotide sequence ID" value="NC_015681.1"/>
</dbReference>
<dbReference type="HOGENOM" id="CLU_063749_4_0_0"/>
<sequence>MLLAVVSDSHDAIPNLRKAVSLANEKEAEVLIHCGDLISPFMLLELSKFKGEVHFILGNNPGDVWLLMNRLKDFPKINCHGQHAFLNIDGLNIAVVHFPATAEGLAATGKYDVVFYGHSHEYEEQKVGETLLLNPGEILGKDGPPTMILFDTVSKKVEKVTFDEGSC</sequence>
<dbReference type="Gene3D" id="3.60.21.10">
    <property type="match status" value="1"/>
</dbReference>
<dbReference type="STRING" id="667014.Thein_0529"/>
<protein>
    <recommendedName>
        <fullName evidence="4">Phosphoesterase</fullName>
        <ecNumber evidence="4">3.1.4.-</ecNumber>
    </recommendedName>
</protein>
<dbReference type="CDD" id="cd00841">
    <property type="entry name" value="MPP_YfcE"/>
    <property type="match status" value="1"/>
</dbReference>